<dbReference type="EMBL" id="BT141477">
    <property type="protein sequence ID" value="AFK41271.1"/>
    <property type="molecule type" value="mRNA"/>
</dbReference>
<evidence type="ECO:0000313" key="1">
    <source>
        <dbReference type="EMBL" id="AFK41271.1"/>
    </source>
</evidence>
<proteinExistence type="evidence at transcript level"/>
<organism evidence="1">
    <name type="scientific">Lotus japonicus</name>
    <name type="common">Lotus corniculatus var. japonicus</name>
    <dbReference type="NCBI Taxonomy" id="34305"/>
    <lineage>
        <taxon>Eukaryota</taxon>
        <taxon>Viridiplantae</taxon>
        <taxon>Streptophyta</taxon>
        <taxon>Embryophyta</taxon>
        <taxon>Tracheophyta</taxon>
        <taxon>Spermatophyta</taxon>
        <taxon>Magnoliopsida</taxon>
        <taxon>eudicotyledons</taxon>
        <taxon>Gunneridae</taxon>
        <taxon>Pentapetalae</taxon>
        <taxon>rosids</taxon>
        <taxon>fabids</taxon>
        <taxon>Fabales</taxon>
        <taxon>Fabaceae</taxon>
        <taxon>Papilionoideae</taxon>
        <taxon>50 kb inversion clade</taxon>
        <taxon>NPAAA clade</taxon>
        <taxon>Hologalegina</taxon>
        <taxon>robinioid clade</taxon>
        <taxon>Loteae</taxon>
        <taxon>Lotus</taxon>
    </lineage>
</organism>
<protein>
    <submittedName>
        <fullName evidence="1">Uncharacterized protein</fullName>
    </submittedName>
</protein>
<sequence>MLFVLSTIFRELTLAPWLCLYVCVWAVGLLPDVQQMIQEGSSFGEDPERNDYY</sequence>
<name>I3SLX9_LOTJA</name>
<accession>I3SLX9</accession>
<reference evidence="1" key="1">
    <citation type="submission" date="2012-05" db="EMBL/GenBank/DDBJ databases">
        <authorList>
            <person name="Krishnakumar V."/>
            <person name="Cheung F."/>
            <person name="Xiao Y."/>
            <person name="Chan A."/>
            <person name="Moskal W.A."/>
            <person name="Town C.D."/>
        </authorList>
    </citation>
    <scope>NUCLEOTIDE SEQUENCE</scope>
</reference>
<dbReference type="AlphaFoldDB" id="I3SLX9"/>